<reference evidence="1 2" key="1">
    <citation type="submission" date="2018-04" db="EMBL/GenBank/DDBJ databases">
        <title>Draft genome sequence of Pseudomonas syringae pv. actinidiae biovar 3 strains isolated from kiwifruit in Kagawa prefecture.</title>
        <authorList>
            <person name="Tabuchi M."/>
            <person name="Saito M."/>
            <person name="Fujiwara S."/>
            <person name="Sasa N."/>
            <person name="Akimitsu K."/>
            <person name="Gomi K."/>
            <person name="Konishi-Sugita S."/>
            <person name="Hamano K."/>
            <person name="Kataoka I."/>
        </authorList>
    </citation>
    <scope>NUCLEOTIDE SEQUENCE [LARGE SCALE GENOMIC DNA]</scope>
    <source>
        <strain evidence="1 2">MAFF212211</strain>
    </source>
</reference>
<gene>
    <name evidence="1" type="ORF">KPSA3_04897</name>
</gene>
<protein>
    <submittedName>
        <fullName evidence="1">Uncharacterized protein</fullName>
    </submittedName>
</protein>
<name>A0AAN4TME6_PSESF</name>
<evidence type="ECO:0000313" key="1">
    <source>
        <dbReference type="EMBL" id="GBH18903.1"/>
    </source>
</evidence>
<proteinExistence type="predicted"/>
<dbReference type="EMBL" id="BGKA01000181">
    <property type="protein sequence ID" value="GBH18903.1"/>
    <property type="molecule type" value="Genomic_DNA"/>
</dbReference>
<sequence>MRRSASHAVPDALRPLFATQSAPNCIPHARYGGFSTRLHVRFSRIHALVKPASCRKT</sequence>
<dbReference type="AlphaFoldDB" id="A0AAN4TME6"/>
<evidence type="ECO:0000313" key="2">
    <source>
        <dbReference type="Proteomes" id="UP000248291"/>
    </source>
</evidence>
<organism evidence="1 2">
    <name type="scientific">Pseudomonas syringae pv. actinidiae</name>
    <dbReference type="NCBI Taxonomy" id="103796"/>
    <lineage>
        <taxon>Bacteria</taxon>
        <taxon>Pseudomonadati</taxon>
        <taxon>Pseudomonadota</taxon>
        <taxon>Gammaproteobacteria</taxon>
        <taxon>Pseudomonadales</taxon>
        <taxon>Pseudomonadaceae</taxon>
        <taxon>Pseudomonas</taxon>
        <taxon>Pseudomonas syringae</taxon>
    </lineage>
</organism>
<accession>A0AAN4TME6</accession>
<dbReference type="Proteomes" id="UP000248291">
    <property type="component" value="Unassembled WGS sequence"/>
</dbReference>
<comment type="caution">
    <text evidence="1">The sequence shown here is derived from an EMBL/GenBank/DDBJ whole genome shotgun (WGS) entry which is preliminary data.</text>
</comment>